<keyword evidence="3" id="KW-1185">Reference proteome</keyword>
<dbReference type="Proteomes" id="UP000765509">
    <property type="component" value="Unassembled WGS sequence"/>
</dbReference>
<gene>
    <name evidence="2" type="ORF">O181_051328</name>
</gene>
<organism evidence="2 3">
    <name type="scientific">Austropuccinia psidii MF-1</name>
    <dbReference type="NCBI Taxonomy" id="1389203"/>
    <lineage>
        <taxon>Eukaryota</taxon>
        <taxon>Fungi</taxon>
        <taxon>Dikarya</taxon>
        <taxon>Basidiomycota</taxon>
        <taxon>Pucciniomycotina</taxon>
        <taxon>Pucciniomycetes</taxon>
        <taxon>Pucciniales</taxon>
        <taxon>Sphaerophragmiaceae</taxon>
        <taxon>Austropuccinia</taxon>
    </lineage>
</organism>
<evidence type="ECO:0000313" key="3">
    <source>
        <dbReference type="Proteomes" id="UP000765509"/>
    </source>
</evidence>
<evidence type="ECO:0000313" key="2">
    <source>
        <dbReference type="EMBL" id="MBW0511613.1"/>
    </source>
</evidence>
<protein>
    <submittedName>
        <fullName evidence="2">Uncharacterized protein</fullName>
    </submittedName>
</protein>
<sequence length="136" mass="15434">MGSERENRNNGKYSQVLGRGHELLLTHEQLFWPGKNLGALRSLEPMFCKDKAKQIKNLLKDKSLLPVNQKKALGNTQDFEKEGLVASTSFKPDPELPKDMPKRPQEEIKVPGTMEERGKANKFSTEILKKDKGFPN</sequence>
<comment type="caution">
    <text evidence="2">The sequence shown here is derived from an EMBL/GenBank/DDBJ whole genome shotgun (WGS) entry which is preliminary data.</text>
</comment>
<evidence type="ECO:0000256" key="1">
    <source>
        <dbReference type="SAM" id="MobiDB-lite"/>
    </source>
</evidence>
<accession>A0A9Q3HN89</accession>
<feature type="compositionally biased region" description="Basic and acidic residues" evidence="1">
    <location>
        <begin position="127"/>
        <end position="136"/>
    </location>
</feature>
<dbReference type="AlphaFoldDB" id="A0A9Q3HN89"/>
<feature type="compositionally biased region" description="Basic and acidic residues" evidence="1">
    <location>
        <begin position="92"/>
        <end position="119"/>
    </location>
</feature>
<dbReference type="EMBL" id="AVOT02022288">
    <property type="protein sequence ID" value="MBW0511613.1"/>
    <property type="molecule type" value="Genomic_DNA"/>
</dbReference>
<reference evidence="2" key="1">
    <citation type="submission" date="2021-03" db="EMBL/GenBank/DDBJ databases">
        <title>Draft genome sequence of rust myrtle Austropuccinia psidii MF-1, a brazilian biotype.</title>
        <authorList>
            <person name="Quecine M.C."/>
            <person name="Pachon D.M.R."/>
            <person name="Bonatelli M.L."/>
            <person name="Correr F.H."/>
            <person name="Franceschini L.M."/>
            <person name="Leite T.F."/>
            <person name="Margarido G.R.A."/>
            <person name="Almeida C.A."/>
            <person name="Ferrarezi J.A."/>
            <person name="Labate C.A."/>
        </authorList>
    </citation>
    <scope>NUCLEOTIDE SEQUENCE</scope>
    <source>
        <strain evidence="2">MF-1</strain>
    </source>
</reference>
<name>A0A9Q3HN89_9BASI</name>
<feature type="region of interest" description="Disordered" evidence="1">
    <location>
        <begin position="76"/>
        <end position="136"/>
    </location>
</feature>
<proteinExistence type="predicted"/>